<protein>
    <submittedName>
        <fullName evidence="3">PilS-like protein</fullName>
    </submittedName>
</protein>
<evidence type="ECO:0000259" key="2">
    <source>
        <dbReference type="Pfam" id="PF08805"/>
    </source>
</evidence>
<reference evidence="3 4" key="1">
    <citation type="submission" date="2018-05" db="EMBL/GenBank/DDBJ databases">
        <title>Genomic Encyclopedia of Type Strains, Phase IV (KMG-V): Genome sequencing to study the core and pangenomes of soil and plant-associated prokaryotes.</title>
        <authorList>
            <person name="Whitman W."/>
        </authorList>
    </citation>
    <scope>NUCLEOTIDE SEQUENCE [LARGE SCALE GENOMIC DNA]</scope>
    <source>
        <strain evidence="3 4">SCZa-39</strain>
    </source>
</reference>
<keyword evidence="4" id="KW-1185">Reference proteome</keyword>
<accession>A0ABX5KSG6</accession>
<feature type="domain" description="Type 4 secretion system PilS N-terminal" evidence="2">
    <location>
        <begin position="61"/>
        <end position="204"/>
    </location>
</feature>
<dbReference type="SUPFAM" id="SSF54523">
    <property type="entry name" value="Pili subunits"/>
    <property type="match status" value="1"/>
</dbReference>
<dbReference type="RefSeq" id="WP_165841832.1">
    <property type="nucleotide sequence ID" value="NZ_QEOB01000003.1"/>
</dbReference>
<evidence type="ECO:0000256" key="1">
    <source>
        <dbReference type="SAM" id="Phobius"/>
    </source>
</evidence>
<proteinExistence type="predicted"/>
<keyword evidence="1" id="KW-1133">Transmembrane helix</keyword>
<dbReference type="Proteomes" id="UP000245712">
    <property type="component" value="Unassembled WGS sequence"/>
</dbReference>
<dbReference type="EMBL" id="QEOB01000003">
    <property type="protein sequence ID" value="PVX85828.1"/>
    <property type="molecule type" value="Genomic_DNA"/>
</dbReference>
<gene>
    <name evidence="3" type="ORF">C7402_103406</name>
</gene>
<feature type="transmembrane region" description="Helical" evidence="1">
    <location>
        <begin position="32"/>
        <end position="56"/>
    </location>
</feature>
<organism evidence="3 4">
    <name type="scientific">Paraburkholderia unamae</name>
    <dbReference type="NCBI Taxonomy" id="219649"/>
    <lineage>
        <taxon>Bacteria</taxon>
        <taxon>Pseudomonadati</taxon>
        <taxon>Pseudomonadota</taxon>
        <taxon>Betaproteobacteria</taxon>
        <taxon>Burkholderiales</taxon>
        <taxon>Burkholderiaceae</taxon>
        <taxon>Paraburkholderia</taxon>
    </lineage>
</organism>
<name>A0ABX5KSG6_9BURK</name>
<comment type="caution">
    <text evidence="3">The sequence shown here is derived from an EMBL/GenBank/DDBJ whole genome shotgun (WGS) entry which is preliminary data.</text>
</comment>
<sequence>MKDMYNERLKKRTALRQLTVAARRRRQAGFSLIDVMMWGGIVLIGLVVIAAGFLAARSKMNSVNETRELPTVISGIQATYNSQSNYAGLTLDTVARGNIWPAQETTVPTSGSATVNDRWGGPVTLTPATINTTNDIARLVYSNVPQTECNNIIQTVASSLRRVYVDNTNSGTAGGGTQVKADGQSLNINTLATACSADQNSVTYDIPH</sequence>
<dbReference type="Gene3D" id="3.30.1690.10">
    <property type="entry name" value="TcpA-like pilin"/>
    <property type="match status" value="1"/>
</dbReference>
<dbReference type="InterPro" id="IPR014911">
    <property type="entry name" value="PilS_N"/>
</dbReference>
<evidence type="ECO:0000313" key="4">
    <source>
        <dbReference type="Proteomes" id="UP000245712"/>
    </source>
</evidence>
<dbReference type="Pfam" id="PF08805">
    <property type="entry name" value="PilS"/>
    <property type="match status" value="1"/>
</dbReference>
<keyword evidence="1" id="KW-0472">Membrane</keyword>
<keyword evidence="1" id="KW-0812">Transmembrane</keyword>
<dbReference type="InterPro" id="IPR045584">
    <property type="entry name" value="Pilin-like"/>
</dbReference>
<evidence type="ECO:0000313" key="3">
    <source>
        <dbReference type="EMBL" id="PVX85828.1"/>
    </source>
</evidence>